<evidence type="ECO:0000313" key="2">
    <source>
        <dbReference type="EMBL" id="VEN38608.1"/>
    </source>
</evidence>
<dbReference type="InterPro" id="IPR036179">
    <property type="entry name" value="Ig-like_dom_sf"/>
</dbReference>
<keyword evidence="3" id="KW-1185">Reference proteome</keyword>
<dbReference type="Gene3D" id="2.60.40.10">
    <property type="entry name" value="Immunoglobulins"/>
    <property type="match status" value="1"/>
</dbReference>
<keyword evidence="1" id="KW-0732">Signal</keyword>
<feature type="signal peptide" evidence="1">
    <location>
        <begin position="1"/>
        <end position="25"/>
    </location>
</feature>
<dbReference type="InterPro" id="IPR013783">
    <property type="entry name" value="Ig-like_fold"/>
</dbReference>
<dbReference type="EMBL" id="CAACVG010004725">
    <property type="protein sequence ID" value="VEN38608.1"/>
    <property type="molecule type" value="Genomic_DNA"/>
</dbReference>
<evidence type="ECO:0000313" key="3">
    <source>
        <dbReference type="Proteomes" id="UP000410492"/>
    </source>
</evidence>
<organism evidence="2 3">
    <name type="scientific">Callosobruchus maculatus</name>
    <name type="common">Southern cowpea weevil</name>
    <name type="synonym">Pulse bruchid</name>
    <dbReference type="NCBI Taxonomy" id="64391"/>
    <lineage>
        <taxon>Eukaryota</taxon>
        <taxon>Metazoa</taxon>
        <taxon>Ecdysozoa</taxon>
        <taxon>Arthropoda</taxon>
        <taxon>Hexapoda</taxon>
        <taxon>Insecta</taxon>
        <taxon>Pterygota</taxon>
        <taxon>Neoptera</taxon>
        <taxon>Endopterygota</taxon>
        <taxon>Coleoptera</taxon>
        <taxon>Polyphaga</taxon>
        <taxon>Cucujiformia</taxon>
        <taxon>Chrysomeloidea</taxon>
        <taxon>Chrysomelidae</taxon>
        <taxon>Bruchinae</taxon>
        <taxon>Bruchini</taxon>
        <taxon>Callosobruchus</taxon>
    </lineage>
</organism>
<accession>A0A653BSN5</accession>
<dbReference type="Proteomes" id="UP000410492">
    <property type="component" value="Unassembled WGS sequence"/>
</dbReference>
<feature type="non-terminal residue" evidence="2">
    <location>
        <position position="1"/>
    </location>
</feature>
<feature type="chain" id="PRO_5024921355" description="Ig-like domain-containing protein" evidence="1">
    <location>
        <begin position="26"/>
        <end position="114"/>
    </location>
</feature>
<feature type="non-terminal residue" evidence="2">
    <location>
        <position position="114"/>
    </location>
</feature>
<dbReference type="OrthoDB" id="6431884at2759"/>
<reference evidence="2 3" key="1">
    <citation type="submission" date="2019-01" db="EMBL/GenBank/DDBJ databases">
        <authorList>
            <person name="Sayadi A."/>
        </authorList>
    </citation>
    <scope>NUCLEOTIDE SEQUENCE [LARGE SCALE GENOMIC DNA]</scope>
</reference>
<gene>
    <name evidence="2" type="ORF">CALMAC_LOCUS3440</name>
</gene>
<dbReference type="PANTHER" id="PTHR23278:SF19">
    <property type="entry name" value="OBSCURIN"/>
    <property type="match status" value="1"/>
</dbReference>
<evidence type="ECO:0008006" key="4">
    <source>
        <dbReference type="Google" id="ProtNLM"/>
    </source>
</evidence>
<protein>
    <recommendedName>
        <fullName evidence="4">Ig-like domain-containing protein</fullName>
    </recommendedName>
</protein>
<name>A0A653BSN5_CALMS</name>
<proteinExistence type="predicted"/>
<evidence type="ECO:0000256" key="1">
    <source>
        <dbReference type="SAM" id="SignalP"/>
    </source>
</evidence>
<dbReference type="SUPFAM" id="SSF48726">
    <property type="entry name" value="Immunoglobulin"/>
    <property type="match status" value="1"/>
</dbReference>
<dbReference type="AlphaFoldDB" id="A0A653BSN5"/>
<dbReference type="PANTHER" id="PTHR23278">
    <property type="entry name" value="SIDESTEP PROTEIN"/>
    <property type="match status" value="1"/>
</dbReference>
<sequence>STVCLCVCGRVILCGLSLILDGVSLEGGLVTVSADGNTTTSTLAFTPTAADHGLILTCKASNQRIPFSELQRTWMLKVLYPPKVTLTLGHGLDANDIKEGADVYFECHLIANPW</sequence>